<keyword evidence="12 13" id="KW-0472">Membrane</keyword>
<dbReference type="GO" id="GO:0016491">
    <property type="term" value="F:oxidoreductase activity"/>
    <property type="evidence" value="ECO:0007669"/>
    <property type="project" value="UniProtKB-KW"/>
</dbReference>
<comment type="subcellular location">
    <subcellularLocation>
        <location evidence="2">Membrane</location>
        <topology evidence="2">Multi-pass membrane protein</topology>
    </subcellularLocation>
</comment>
<evidence type="ECO:0000256" key="2">
    <source>
        <dbReference type="ARBA" id="ARBA00004141"/>
    </source>
</evidence>
<evidence type="ECO:0000256" key="11">
    <source>
        <dbReference type="ARBA" id="ARBA00023014"/>
    </source>
</evidence>
<keyword evidence="9" id="KW-0560">Oxidoreductase</keyword>
<feature type="transmembrane region" description="Helical" evidence="13">
    <location>
        <begin position="140"/>
        <end position="159"/>
    </location>
</feature>
<dbReference type="PANTHER" id="PTHR47354">
    <property type="entry name" value="NADH OXIDOREDUCTASE HCR"/>
    <property type="match status" value="1"/>
</dbReference>
<organism evidence="15">
    <name type="scientific">freshwater metagenome</name>
    <dbReference type="NCBI Taxonomy" id="449393"/>
    <lineage>
        <taxon>unclassified sequences</taxon>
        <taxon>metagenomes</taxon>
        <taxon>ecological metagenomes</taxon>
    </lineage>
</organism>
<evidence type="ECO:0000256" key="3">
    <source>
        <dbReference type="ARBA" id="ARBA00022630"/>
    </source>
</evidence>
<keyword evidence="3" id="KW-0285">Flavoprotein</keyword>
<evidence type="ECO:0000256" key="4">
    <source>
        <dbReference type="ARBA" id="ARBA00022692"/>
    </source>
</evidence>
<keyword evidence="4 13" id="KW-0812">Transmembrane</keyword>
<keyword evidence="10" id="KW-0408">Iron</keyword>
<keyword evidence="5" id="KW-0001">2Fe-2S</keyword>
<evidence type="ECO:0000256" key="6">
    <source>
        <dbReference type="ARBA" id="ARBA00022723"/>
    </source>
</evidence>
<keyword evidence="7" id="KW-0274">FAD</keyword>
<protein>
    <submittedName>
        <fullName evidence="15">Unannotated protein</fullName>
    </submittedName>
</protein>
<dbReference type="EMBL" id="CAEZVM010000029">
    <property type="protein sequence ID" value="CAB4633786.1"/>
    <property type="molecule type" value="Genomic_DNA"/>
</dbReference>
<evidence type="ECO:0000256" key="7">
    <source>
        <dbReference type="ARBA" id="ARBA00022827"/>
    </source>
</evidence>
<gene>
    <name evidence="15" type="ORF">UFOPK2032_00803</name>
</gene>
<feature type="domain" description="FAD-binding FR-type" evidence="14">
    <location>
        <begin position="229"/>
        <end position="329"/>
    </location>
</feature>
<dbReference type="InterPro" id="IPR017927">
    <property type="entry name" value="FAD-bd_FR_type"/>
</dbReference>
<feature type="transmembrane region" description="Helical" evidence="13">
    <location>
        <begin position="62"/>
        <end position="83"/>
    </location>
</feature>
<dbReference type="PRINTS" id="PR00410">
    <property type="entry name" value="PHEHYDRXLASE"/>
</dbReference>
<evidence type="ECO:0000256" key="8">
    <source>
        <dbReference type="ARBA" id="ARBA00022989"/>
    </source>
</evidence>
<dbReference type="Pfam" id="PF00175">
    <property type="entry name" value="NAD_binding_1"/>
    <property type="match status" value="1"/>
</dbReference>
<dbReference type="InterPro" id="IPR013130">
    <property type="entry name" value="Fe3_Rdtase_TM_dom"/>
</dbReference>
<proteinExistence type="predicted"/>
<keyword evidence="8 13" id="KW-1133">Transmembrane helix</keyword>
<comment type="cofactor">
    <cofactor evidence="1">
        <name>FAD</name>
        <dbReference type="ChEBI" id="CHEBI:57692"/>
    </cofactor>
</comment>
<evidence type="ECO:0000256" key="1">
    <source>
        <dbReference type="ARBA" id="ARBA00001974"/>
    </source>
</evidence>
<evidence type="ECO:0000256" key="10">
    <source>
        <dbReference type="ARBA" id="ARBA00023004"/>
    </source>
</evidence>
<dbReference type="InterPro" id="IPR017938">
    <property type="entry name" value="Riboflavin_synthase-like_b-brl"/>
</dbReference>
<dbReference type="GO" id="GO:0050660">
    <property type="term" value="F:flavin adenine dinucleotide binding"/>
    <property type="evidence" value="ECO:0007669"/>
    <property type="project" value="TreeGrafter"/>
</dbReference>
<sequence>MPTTKKPIVLGAAKQRKLARLSDTLQVAAVFGILIPLLAMIADGAASNLNSSYLWINFVNRFSALSGTALLLLHLILVARVPWIEAIVGLDRLTGAHKQLGKPLLYILSIHVATAIWASADQNGIDLWQGLMLLVAHYQEMLIALVGFGLMIIVTVSSINAARRKLSYEAWYVIHLTSYIAVLLAIPHQFEFGSEFLAQPWLSTYFVALYIFVLVNVVWFRSLHPVIQSLRLGTKVTKVEPTTNNATSVYVSAKNAKPFNFKSGQFYMVRVMTLLDFWKPHPFSASSSSGEKYLRFTIGKRGDFTERMQSIKLGTRIVLEGPYGIFTEAKRTKQKVTLIAAGIGVAPIRSLAQQLASKPNDLTILYRANNARDATLAKELVDISSEKGHNLHVLTGERSSKVPWLPSSVTDASDLPDYALLTQLAPDILNSDVYVCGPTQWTNEFVATLKKLAIPKSQIHVEEFAW</sequence>
<dbReference type="PANTHER" id="PTHR47354:SF8">
    <property type="entry name" value="1,2-PHENYLACETYL-COA EPOXIDASE, SUBUNIT E"/>
    <property type="match status" value="1"/>
</dbReference>
<keyword evidence="6" id="KW-0479">Metal-binding</keyword>
<dbReference type="InterPro" id="IPR013112">
    <property type="entry name" value="FAD-bd_8"/>
</dbReference>
<dbReference type="InterPro" id="IPR050415">
    <property type="entry name" value="MRET"/>
</dbReference>
<name>A0A6J6JA89_9ZZZZ</name>
<feature type="transmembrane region" description="Helical" evidence="13">
    <location>
        <begin position="202"/>
        <end position="220"/>
    </location>
</feature>
<dbReference type="PROSITE" id="PS51384">
    <property type="entry name" value="FAD_FR"/>
    <property type="match status" value="1"/>
</dbReference>
<dbReference type="GO" id="GO:0016020">
    <property type="term" value="C:membrane"/>
    <property type="evidence" value="ECO:0007669"/>
    <property type="project" value="UniProtKB-SubCell"/>
</dbReference>
<feature type="transmembrane region" description="Helical" evidence="13">
    <location>
        <begin position="104"/>
        <end position="120"/>
    </location>
</feature>
<evidence type="ECO:0000313" key="15">
    <source>
        <dbReference type="EMBL" id="CAB4633786.1"/>
    </source>
</evidence>
<keyword evidence="11" id="KW-0411">Iron-sulfur</keyword>
<dbReference type="Pfam" id="PF08022">
    <property type="entry name" value="FAD_binding_8"/>
    <property type="match status" value="1"/>
</dbReference>
<dbReference type="GO" id="GO:0051537">
    <property type="term" value="F:2 iron, 2 sulfur cluster binding"/>
    <property type="evidence" value="ECO:0007669"/>
    <property type="project" value="UniProtKB-KW"/>
</dbReference>
<dbReference type="Pfam" id="PF01794">
    <property type="entry name" value="Ferric_reduct"/>
    <property type="match status" value="1"/>
</dbReference>
<dbReference type="GO" id="GO:0046872">
    <property type="term" value="F:metal ion binding"/>
    <property type="evidence" value="ECO:0007669"/>
    <property type="project" value="UniProtKB-KW"/>
</dbReference>
<evidence type="ECO:0000256" key="5">
    <source>
        <dbReference type="ARBA" id="ARBA00022714"/>
    </source>
</evidence>
<dbReference type="SUPFAM" id="SSF63380">
    <property type="entry name" value="Riboflavin synthase domain-like"/>
    <property type="match status" value="1"/>
</dbReference>
<feature type="transmembrane region" description="Helical" evidence="13">
    <location>
        <begin position="21"/>
        <end position="42"/>
    </location>
</feature>
<evidence type="ECO:0000256" key="9">
    <source>
        <dbReference type="ARBA" id="ARBA00023002"/>
    </source>
</evidence>
<evidence type="ECO:0000259" key="14">
    <source>
        <dbReference type="PROSITE" id="PS51384"/>
    </source>
</evidence>
<evidence type="ECO:0000256" key="13">
    <source>
        <dbReference type="SAM" id="Phobius"/>
    </source>
</evidence>
<reference evidence="15" key="1">
    <citation type="submission" date="2020-05" db="EMBL/GenBank/DDBJ databases">
        <authorList>
            <person name="Chiriac C."/>
            <person name="Salcher M."/>
            <person name="Ghai R."/>
            <person name="Kavagutti S V."/>
        </authorList>
    </citation>
    <scope>NUCLEOTIDE SEQUENCE</scope>
</reference>
<dbReference type="InterPro" id="IPR001433">
    <property type="entry name" value="OxRdtase_FAD/NAD-bd"/>
</dbReference>
<dbReference type="Gene3D" id="2.40.30.10">
    <property type="entry name" value="Translation factors"/>
    <property type="match status" value="1"/>
</dbReference>
<dbReference type="AlphaFoldDB" id="A0A6J6JA89"/>
<dbReference type="SUPFAM" id="SSF52343">
    <property type="entry name" value="Ferredoxin reductase-like, C-terminal NADP-linked domain"/>
    <property type="match status" value="1"/>
</dbReference>
<accession>A0A6J6JA89</accession>
<dbReference type="Gene3D" id="3.40.50.80">
    <property type="entry name" value="Nucleotide-binding domain of ferredoxin-NADP reductase (FNR) module"/>
    <property type="match status" value="1"/>
</dbReference>
<dbReference type="InterPro" id="IPR039261">
    <property type="entry name" value="FNR_nucleotide-bd"/>
</dbReference>
<feature type="transmembrane region" description="Helical" evidence="13">
    <location>
        <begin position="171"/>
        <end position="190"/>
    </location>
</feature>
<evidence type="ECO:0000256" key="12">
    <source>
        <dbReference type="ARBA" id="ARBA00023136"/>
    </source>
</evidence>